<name>A0A9K3IRT8_HELAN</name>
<reference evidence="1" key="1">
    <citation type="journal article" date="2017" name="Nature">
        <title>The sunflower genome provides insights into oil metabolism, flowering and Asterid evolution.</title>
        <authorList>
            <person name="Badouin H."/>
            <person name="Gouzy J."/>
            <person name="Grassa C.J."/>
            <person name="Murat F."/>
            <person name="Staton S.E."/>
            <person name="Cottret L."/>
            <person name="Lelandais-Briere C."/>
            <person name="Owens G.L."/>
            <person name="Carrere S."/>
            <person name="Mayjonade B."/>
            <person name="Legrand L."/>
            <person name="Gill N."/>
            <person name="Kane N.C."/>
            <person name="Bowers J.E."/>
            <person name="Hubner S."/>
            <person name="Bellec A."/>
            <person name="Berard A."/>
            <person name="Berges H."/>
            <person name="Blanchet N."/>
            <person name="Boniface M.C."/>
            <person name="Brunel D."/>
            <person name="Catrice O."/>
            <person name="Chaidir N."/>
            <person name="Claudel C."/>
            <person name="Donnadieu C."/>
            <person name="Faraut T."/>
            <person name="Fievet G."/>
            <person name="Helmstetter N."/>
            <person name="King M."/>
            <person name="Knapp S.J."/>
            <person name="Lai Z."/>
            <person name="Le Paslier M.C."/>
            <person name="Lippi Y."/>
            <person name="Lorenzon L."/>
            <person name="Mandel J.R."/>
            <person name="Marage G."/>
            <person name="Marchand G."/>
            <person name="Marquand E."/>
            <person name="Bret-Mestries E."/>
            <person name="Morien E."/>
            <person name="Nambeesan S."/>
            <person name="Nguyen T."/>
            <person name="Pegot-Espagnet P."/>
            <person name="Pouilly N."/>
            <person name="Raftis F."/>
            <person name="Sallet E."/>
            <person name="Schiex T."/>
            <person name="Thomas J."/>
            <person name="Vandecasteele C."/>
            <person name="Vares D."/>
            <person name="Vear F."/>
            <person name="Vautrin S."/>
            <person name="Crespi M."/>
            <person name="Mangin B."/>
            <person name="Burke J.M."/>
            <person name="Salse J."/>
            <person name="Munos S."/>
            <person name="Vincourt P."/>
            <person name="Rieseberg L.H."/>
            <person name="Langlade N.B."/>
        </authorList>
    </citation>
    <scope>NUCLEOTIDE SEQUENCE</scope>
    <source>
        <tissue evidence="1">Leaves</tissue>
    </source>
</reference>
<dbReference type="AlphaFoldDB" id="A0A9K3IRT8"/>
<sequence>MKISLYNKRGTDPDGLNIGWRHLRRPPDRLNRYDIRNRSSSNFTKSNLSTHLIPFDFIMNNTSDPCVVRLTKDTYRISRLMIESDST</sequence>
<dbReference type="Proteomes" id="UP000215914">
    <property type="component" value="Unassembled WGS sequence"/>
</dbReference>
<dbReference type="EMBL" id="MNCJ02000321">
    <property type="protein sequence ID" value="KAF5801145.1"/>
    <property type="molecule type" value="Genomic_DNA"/>
</dbReference>
<comment type="caution">
    <text evidence="1">The sequence shown here is derived from an EMBL/GenBank/DDBJ whole genome shotgun (WGS) entry which is preliminary data.</text>
</comment>
<reference evidence="1" key="2">
    <citation type="submission" date="2020-06" db="EMBL/GenBank/DDBJ databases">
        <title>Helianthus annuus Genome sequencing and assembly Release 2.</title>
        <authorList>
            <person name="Gouzy J."/>
            <person name="Langlade N."/>
            <person name="Munos S."/>
        </authorList>
    </citation>
    <scope>NUCLEOTIDE SEQUENCE</scope>
    <source>
        <tissue evidence="1">Leaves</tissue>
    </source>
</reference>
<evidence type="ECO:0000313" key="1">
    <source>
        <dbReference type="EMBL" id="KAF5801145.1"/>
    </source>
</evidence>
<gene>
    <name evidence="1" type="ORF">HanXRQr2_Chr06g0244681</name>
</gene>
<evidence type="ECO:0000313" key="2">
    <source>
        <dbReference type="Proteomes" id="UP000215914"/>
    </source>
</evidence>
<accession>A0A9K3IRT8</accession>
<organism evidence="1 2">
    <name type="scientific">Helianthus annuus</name>
    <name type="common">Common sunflower</name>
    <dbReference type="NCBI Taxonomy" id="4232"/>
    <lineage>
        <taxon>Eukaryota</taxon>
        <taxon>Viridiplantae</taxon>
        <taxon>Streptophyta</taxon>
        <taxon>Embryophyta</taxon>
        <taxon>Tracheophyta</taxon>
        <taxon>Spermatophyta</taxon>
        <taxon>Magnoliopsida</taxon>
        <taxon>eudicotyledons</taxon>
        <taxon>Gunneridae</taxon>
        <taxon>Pentapetalae</taxon>
        <taxon>asterids</taxon>
        <taxon>campanulids</taxon>
        <taxon>Asterales</taxon>
        <taxon>Asteraceae</taxon>
        <taxon>Asteroideae</taxon>
        <taxon>Heliantheae alliance</taxon>
        <taxon>Heliantheae</taxon>
        <taxon>Helianthus</taxon>
    </lineage>
</organism>
<keyword evidence="2" id="KW-1185">Reference proteome</keyword>
<protein>
    <submittedName>
        <fullName evidence="1">Uncharacterized protein</fullName>
    </submittedName>
</protein>
<dbReference type="Gramene" id="mRNA:HanXRQr2_Chr06g0244681">
    <property type="protein sequence ID" value="CDS:HanXRQr2_Chr06g0244681.1"/>
    <property type="gene ID" value="HanXRQr2_Chr06g0244681"/>
</dbReference>
<proteinExistence type="predicted"/>